<keyword evidence="2" id="KW-0456">Lyase</keyword>
<organism evidence="2 3">
    <name type="scientific">Pedobacter nutrimenti</name>
    <dbReference type="NCBI Taxonomy" id="1241337"/>
    <lineage>
        <taxon>Bacteria</taxon>
        <taxon>Pseudomonadati</taxon>
        <taxon>Bacteroidota</taxon>
        <taxon>Sphingobacteriia</taxon>
        <taxon>Sphingobacteriales</taxon>
        <taxon>Sphingobacteriaceae</taxon>
        <taxon>Pedobacter</taxon>
    </lineage>
</organism>
<proteinExistence type="predicted"/>
<name>A0A318U6L8_9SPHI</name>
<evidence type="ECO:0000313" key="3">
    <source>
        <dbReference type="Proteomes" id="UP000248198"/>
    </source>
</evidence>
<sequence>MKQLCSVFARQMAVFCFLALLSGFSVSAEVIRVSSVADLEKAIQKASPGDVILLAKGVYTLETDLQISCQGKEGRPVSICAEKAGETEITGKGGFSLVKPAKYVLIKGFKFSHEASKARSGAGTSFCRWTENIFENSGAGEDLTLAGNDQEVDYNTFRNKNSMGRFIAVRGTGSQIAQRLYIHHNYFSDFLPQTGNGAEALQFGLSGFSLSSSNSTVEYNLFERCAGENELISVKASGVTLRYNTVRDCPAQFTLRHGNKCFVYANYFTNTPGLRIFGDDHLIYSNCFENCKPAITIGNGDGEVADGAKLTVHDRPDRIQIVFNTLVLNPENIVMTPRKEGMGATAVTVAYNVIVGGGAAASIKGPLLQSNWKGNILFNVKSEGDIPAGGYSKQDPHLPKAGPYQDVMLMAFHGKEFPDADSKAVIHILQKQDVGFFAKNH</sequence>
<dbReference type="InterPro" id="IPR039513">
    <property type="entry name" value="PL-6"/>
</dbReference>
<dbReference type="SUPFAM" id="SSF51126">
    <property type="entry name" value="Pectin lyase-like"/>
    <property type="match status" value="1"/>
</dbReference>
<dbReference type="AlphaFoldDB" id="A0A318U6L8"/>
<dbReference type="Pfam" id="PF14592">
    <property type="entry name" value="Chondroitinas_B"/>
    <property type="match status" value="1"/>
</dbReference>
<evidence type="ECO:0000313" key="2">
    <source>
        <dbReference type="EMBL" id="PYF68901.1"/>
    </source>
</evidence>
<accession>A0A318U6L8</accession>
<keyword evidence="1" id="KW-0732">Signal</keyword>
<feature type="chain" id="PRO_5016355412" evidence="1">
    <location>
        <begin position="29"/>
        <end position="441"/>
    </location>
</feature>
<dbReference type="InterPro" id="IPR012334">
    <property type="entry name" value="Pectin_lyas_fold"/>
</dbReference>
<keyword evidence="3" id="KW-1185">Reference proteome</keyword>
<dbReference type="InterPro" id="IPR011050">
    <property type="entry name" value="Pectin_lyase_fold/virulence"/>
</dbReference>
<protein>
    <submittedName>
        <fullName evidence="2">Poly(Beta-D-mannuronate) lyase</fullName>
    </submittedName>
</protein>
<dbReference type="Gene3D" id="2.160.20.10">
    <property type="entry name" value="Single-stranded right-handed beta-helix, Pectin lyase-like"/>
    <property type="match status" value="1"/>
</dbReference>
<dbReference type="CDD" id="cd14251">
    <property type="entry name" value="PL-6"/>
    <property type="match status" value="1"/>
</dbReference>
<evidence type="ECO:0000256" key="1">
    <source>
        <dbReference type="SAM" id="SignalP"/>
    </source>
</evidence>
<gene>
    <name evidence="2" type="ORF">B0O44_11179</name>
</gene>
<dbReference type="GO" id="GO:0016829">
    <property type="term" value="F:lyase activity"/>
    <property type="evidence" value="ECO:0007669"/>
    <property type="project" value="UniProtKB-KW"/>
</dbReference>
<comment type="caution">
    <text evidence="2">The sequence shown here is derived from an EMBL/GenBank/DDBJ whole genome shotgun (WGS) entry which is preliminary data.</text>
</comment>
<reference evidence="2 3" key="1">
    <citation type="submission" date="2018-06" db="EMBL/GenBank/DDBJ databases">
        <title>Genomic Encyclopedia of Archaeal and Bacterial Type Strains, Phase II (KMG-II): from individual species to whole genera.</title>
        <authorList>
            <person name="Goeker M."/>
        </authorList>
    </citation>
    <scope>NUCLEOTIDE SEQUENCE [LARGE SCALE GENOMIC DNA]</scope>
    <source>
        <strain evidence="2 3">DSM 27372</strain>
    </source>
</reference>
<dbReference type="Proteomes" id="UP000248198">
    <property type="component" value="Unassembled WGS sequence"/>
</dbReference>
<dbReference type="EMBL" id="QKLU01000011">
    <property type="protein sequence ID" value="PYF68901.1"/>
    <property type="molecule type" value="Genomic_DNA"/>
</dbReference>
<feature type="signal peptide" evidence="1">
    <location>
        <begin position="1"/>
        <end position="28"/>
    </location>
</feature>